<feature type="compositionally biased region" description="Basic and acidic residues" evidence="1">
    <location>
        <begin position="366"/>
        <end position="378"/>
    </location>
</feature>
<comment type="caution">
    <text evidence="2">The sequence shown here is derived from an EMBL/GenBank/DDBJ whole genome shotgun (WGS) entry which is preliminary data.</text>
</comment>
<evidence type="ECO:0000256" key="1">
    <source>
        <dbReference type="SAM" id="MobiDB-lite"/>
    </source>
</evidence>
<dbReference type="SUPFAM" id="SSF109604">
    <property type="entry name" value="HD-domain/PDEase-like"/>
    <property type="match status" value="1"/>
</dbReference>
<sequence>MAALLSEVPSPAAWRVRLDASRSPSAHAQHAPPVASARLQRRFREITTRTRSLLKQPLESPALQELCAQALQLSQLALEELNRLQAGTDAAAESVVAELLDQNWRLLCTLDSQQRLLADCRALAVPLQSWIAACLEAGQHGALRWADTMADWWEALSPAEDAAWCPLAGVDVVEAVAAAGVEHPQHCAQALLTARLVSAAADRLLEFDPRGPALLFAAALVQDIGWWCVDGPRASANQMTRLHPQRGAALLAGIPDCPSEVVLLVTAHHELVGGLGRPPSPGFARRCHAFALLVRWTELVLEPRCHRDAAQRGDSLAFSAALELWRDVRYRRWDEPLARKLLDLMEPGLTARVEQAFARGLWSPGDRQRARPSRDDSRSTATARDLSAPPAPNFLRLQRDGGRRGVLPAARMQRETPP</sequence>
<protein>
    <recommendedName>
        <fullName evidence="3">HD domain-containing protein</fullName>
    </recommendedName>
</protein>
<evidence type="ECO:0000313" key="2">
    <source>
        <dbReference type="EMBL" id="HGT39609.1"/>
    </source>
</evidence>
<proteinExistence type="predicted"/>
<reference evidence="2" key="1">
    <citation type="journal article" date="2020" name="mSystems">
        <title>Genome- and Community-Level Interaction Insights into Carbon Utilization and Element Cycling Functions of Hydrothermarchaeota in Hydrothermal Sediment.</title>
        <authorList>
            <person name="Zhou Z."/>
            <person name="Liu Y."/>
            <person name="Xu W."/>
            <person name="Pan J."/>
            <person name="Luo Z.H."/>
            <person name="Li M."/>
        </authorList>
    </citation>
    <scope>NUCLEOTIDE SEQUENCE [LARGE SCALE GENOMIC DNA]</scope>
    <source>
        <strain evidence="2">SpSt-508</strain>
    </source>
</reference>
<dbReference type="AlphaFoldDB" id="A0A7C4QS04"/>
<organism evidence="2">
    <name type="scientific">Schlesneria paludicola</name>
    <dbReference type="NCBI Taxonomy" id="360056"/>
    <lineage>
        <taxon>Bacteria</taxon>
        <taxon>Pseudomonadati</taxon>
        <taxon>Planctomycetota</taxon>
        <taxon>Planctomycetia</taxon>
        <taxon>Planctomycetales</taxon>
        <taxon>Planctomycetaceae</taxon>
        <taxon>Schlesneria</taxon>
    </lineage>
</organism>
<name>A0A7C4QS04_9PLAN</name>
<dbReference type="EMBL" id="DSVQ01000012">
    <property type="protein sequence ID" value="HGT39609.1"/>
    <property type="molecule type" value="Genomic_DNA"/>
</dbReference>
<accession>A0A7C4QS04</accession>
<feature type="region of interest" description="Disordered" evidence="1">
    <location>
        <begin position="364"/>
        <end position="418"/>
    </location>
</feature>
<evidence type="ECO:0008006" key="3">
    <source>
        <dbReference type="Google" id="ProtNLM"/>
    </source>
</evidence>
<gene>
    <name evidence="2" type="ORF">ENS64_10155</name>
</gene>